<accession>A0ABQ4XQI2</accession>
<name>A0ABQ4XQI2_9ASTR</name>
<evidence type="ECO:0000313" key="2">
    <source>
        <dbReference type="Proteomes" id="UP001151760"/>
    </source>
</evidence>
<keyword evidence="2" id="KW-1185">Reference proteome</keyword>
<reference evidence="1" key="1">
    <citation type="journal article" date="2022" name="Int. J. Mol. Sci.">
        <title>Draft Genome of Tanacetum Coccineum: Genomic Comparison of Closely Related Tanacetum-Family Plants.</title>
        <authorList>
            <person name="Yamashiro T."/>
            <person name="Shiraishi A."/>
            <person name="Nakayama K."/>
            <person name="Satake H."/>
        </authorList>
    </citation>
    <scope>NUCLEOTIDE SEQUENCE</scope>
</reference>
<reference evidence="1" key="2">
    <citation type="submission" date="2022-01" db="EMBL/GenBank/DDBJ databases">
        <authorList>
            <person name="Yamashiro T."/>
            <person name="Shiraishi A."/>
            <person name="Satake H."/>
            <person name="Nakayama K."/>
        </authorList>
    </citation>
    <scope>NUCLEOTIDE SEQUENCE</scope>
</reference>
<dbReference type="EMBL" id="BQNB010009700">
    <property type="protein sequence ID" value="GJS67193.1"/>
    <property type="molecule type" value="Genomic_DNA"/>
</dbReference>
<sequence length="137" mass="15109">MSDLPGSSISFDDLYNNFKIVKPEVKRSVTSSSNSGSQNLAFIQIVVSLKEMLLTKTSDSNGLEKIQVNKSASENVSKEVKKTSDAPIIEDWVSDCDEIEIVEAKDSEVCKITERGVGLMELQVFSEISSKHYEDGL</sequence>
<proteinExistence type="predicted"/>
<evidence type="ECO:0000313" key="1">
    <source>
        <dbReference type="EMBL" id="GJS67193.1"/>
    </source>
</evidence>
<comment type="caution">
    <text evidence="1">The sequence shown here is derived from an EMBL/GenBank/DDBJ whole genome shotgun (WGS) entry which is preliminary data.</text>
</comment>
<dbReference type="Proteomes" id="UP001151760">
    <property type="component" value="Unassembled WGS sequence"/>
</dbReference>
<protein>
    <submittedName>
        <fullName evidence="1">Uncharacterized protein</fullName>
    </submittedName>
</protein>
<organism evidence="1 2">
    <name type="scientific">Tanacetum coccineum</name>
    <dbReference type="NCBI Taxonomy" id="301880"/>
    <lineage>
        <taxon>Eukaryota</taxon>
        <taxon>Viridiplantae</taxon>
        <taxon>Streptophyta</taxon>
        <taxon>Embryophyta</taxon>
        <taxon>Tracheophyta</taxon>
        <taxon>Spermatophyta</taxon>
        <taxon>Magnoliopsida</taxon>
        <taxon>eudicotyledons</taxon>
        <taxon>Gunneridae</taxon>
        <taxon>Pentapetalae</taxon>
        <taxon>asterids</taxon>
        <taxon>campanulids</taxon>
        <taxon>Asterales</taxon>
        <taxon>Asteraceae</taxon>
        <taxon>Asteroideae</taxon>
        <taxon>Anthemideae</taxon>
        <taxon>Anthemidinae</taxon>
        <taxon>Tanacetum</taxon>
    </lineage>
</organism>
<gene>
    <name evidence="1" type="ORF">Tco_0681757</name>
</gene>